<dbReference type="InterPro" id="IPR037155">
    <property type="entry name" value="Staphopain_pro_sf"/>
</dbReference>
<evidence type="ECO:0000259" key="1">
    <source>
        <dbReference type="Pfam" id="PF13529"/>
    </source>
</evidence>
<dbReference type="Gene3D" id="3.90.70.10">
    <property type="entry name" value="Cysteine proteinases"/>
    <property type="match status" value="1"/>
</dbReference>
<dbReference type="RefSeq" id="WP_115482219.1">
    <property type="nucleotide sequence ID" value="NZ_QRCT01000033.1"/>
</dbReference>
<dbReference type="EMBL" id="QRCT01000033">
    <property type="protein sequence ID" value="RDU23198.1"/>
    <property type="molecule type" value="Genomic_DNA"/>
</dbReference>
<organism evidence="2 3">
    <name type="scientific">Anaerosacchariphilus polymeriproducens</name>
    <dbReference type="NCBI Taxonomy" id="1812858"/>
    <lineage>
        <taxon>Bacteria</taxon>
        <taxon>Bacillati</taxon>
        <taxon>Bacillota</taxon>
        <taxon>Clostridia</taxon>
        <taxon>Lachnospirales</taxon>
        <taxon>Lachnospiraceae</taxon>
        <taxon>Anaerosacchariphilus</taxon>
    </lineage>
</organism>
<evidence type="ECO:0000313" key="2">
    <source>
        <dbReference type="EMBL" id="RDU23198.1"/>
    </source>
</evidence>
<dbReference type="Gene3D" id="3.10.500.10">
    <property type="entry name" value="Staphopain proregion domain"/>
    <property type="match status" value="1"/>
</dbReference>
<dbReference type="SUPFAM" id="SSF54001">
    <property type="entry name" value="Cysteine proteinases"/>
    <property type="match status" value="1"/>
</dbReference>
<keyword evidence="3" id="KW-1185">Reference proteome</keyword>
<reference evidence="2 3" key="1">
    <citation type="submission" date="2018-07" db="EMBL/GenBank/DDBJ databases">
        <title>Anaerosacharophilus polymeroproducens gen. nov. sp. nov., an anaerobic bacterium isolated from salt field.</title>
        <authorList>
            <person name="Kim W."/>
            <person name="Yang S.-H."/>
            <person name="Oh J."/>
            <person name="Lee J.-H."/>
            <person name="Kwon K.K."/>
        </authorList>
    </citation>
    <scope>NUCLEOTIDE SEQUENCE [LARGE SCALE GENOMIC DNA]</scope>
    <source>
        <strain evidence="2 3">MCWD5</strain>
    </source>
</reference>
<dbReference type="AlphaFoldDB" id="A0A371AUG2"/>
<name>A0A371AUG2_9FIRM</name>
<proteinExistence type="predicted"/>
<dbReference type="InterPro" id="IPR025660">
    <property type="entry name" value="Pept_his_AS"/>
</dbReference>
<protein>
    <recommendedName>
        <fullName evidence="1">Peptidase C39-like domain-containing protein</fullName>
    </recommendedName>
</protein>
<dbReference type="Pfam" id="PF13529">
    <property type="entry name" value="Peptidase_C39_2"/>
    <property type="match status" value="1"/>
</dbReference>
<dbReference type="InterPro" id="IPR038765">
    <property type="entry name" value="Papain-like_cys_pep_sf"/>
</dbReference>
<dbReference type="OrthoDB" id="1941348at2"/>
<gene>
    <name evidence="2" type="ORF">DWV06_10885</name>
</gene>
<evidence type="ECO:0000313" key="3">
    <source>
        <dbReference type="Proteomes" id="UP000255036"/>
    </source>
</evidence>
<dbReference type="PROSITE" id="PS51257">
    <property type="entry name" value="PROKAR_LIPOPROTEIN"/>
    <property type="match status" value="1"/>
</dbReference>
<feature type="domain" description="Peptidase C39-like" evidence="1">
    <location>
        <begin position="270"/>
        <end position="387"/>
    </location>
</feature>
<accession>A0A371AUG2</accession>
<dbReference type="PROSITE" id="PS00639">
    <property type="entry name" value="THIOL_PROTEASE_HIS"/>
    <property type="match status" value="1"/>
</dbReference>
<comment type="caution">
    <text evidence="2">The sequence shown here is derived from an EMBL/GenBank/DDBJ whole genome shotgun (WGS) entry which is preliminary data.</text>
</comment>
<dbReference type="InterPro" id="IPR039564">
    <property type="entry name" value="Peptidase_C39-like"/>
</dbReference>
<sequence length="424" mass="47286">MIKRFKILLGILLVSGCMVFPGHTIFASEQSTAEGLKILSYSIPEEAKKYAYEIAPSLLSTVVDNEKLYGVSINKFEDLTLGEPYTVANYGNTNDDKNTFYFPVLENDQVKLILSITKSSGKWNATIGEDISEELNDLNSNKEYILYYDDGTTYAETKDGKDALFTDSDLKSKDKAFTNKMSYEEEVQKYKNKNGKELQVSDLAEEKVQDDAIGENAIKNSKVYGGLVVQNNENNTIDLPHAAVGAYASNPFKINNSNSKLLNTDKCLVNQQDSTGRERGMCWAASVASIVRYSKGNSTLTAQDVCDYMKINYDIGGTLNDMRNALSSYGVNNYKIKNNHSTWEEINSNISNKKPIGMASNSYYNGRYSGHAVTLIGYSQQNQKYITLWNSGNQQVQTSTFGGDTADVTFNYTGMTWHWVGSLY</sequence>
<dbReference type="Proteomes" id="UP000255036">
    <property type="component" value="Unassembled WGS sequence"/>
</dbReference>